<evidence type="ECO:0000313" key="2">
    <source>
        <dbReference type="EMBL" id="RJE24145.1"/>
    </source>
</evidence>
<proteinExistence type="predicted"/>
<feature type="transmembrane region" description="Helical" evidence="1">
    <location>
        <begin position="137"/>
        <end position="156"/>
    </location>
</feature>
<feature type="transmembrane region" description="Helical" evidence="1">
    <location>
        <begin position="84"/>
        <end position="107"/>
    </location>
</feature>
<evidence type="ECO:0000256" key="1">
    <source>
        <dbReference type="SAM" id="Phobius"/>
    </source>
</evidence>
<sequence length="182" mass="20039">MYTTSNKTHYTTLTVRILAGLSSLISFACFIYGQQAHETGLIDTADLGSPFVSPVLYCVEFAFVWSLVVIPIQLSSPYPLHPGIYVTFDLLAWVTVIPIIIVFFLLMEPYFSDGGYSCRSPDVWPCDGKSAAITEQVGSAFALFSAVLHFGLFVWACRATDKLRKSVRSDERTSAKTSSVDA</sequence>
<comment type="caution">
    <text evidence="2">The sequence shown here is derived from an EMBL/GenBank/DDBJ whole genome shotgun (WGS) entry which is preliminary data.</text>
</comment>
<keyword evidence="1" id="KW-1133">Transmembrane helix</keyword>
<dbReference type="Proteomes" id="UP000266188">
    <property type="component" value="Unassembled WGS sequence"/>
</dbReference>
<name>A0A3A3A1Y8_9EURO</name>
<feature type="transmembrane region" description="Helical" evidence="1">
    <location>
        <begin position="12"/>
        <end position="34"/>
    </location>
</feature>
<evidence type="ECO:0000313" key="3">
    <source>
        <dbReference type="Proteomes" id="UP000266188"/>
    </source>
</evidence>
<feature type="transmembrane region" description="Helical" evidence="1">
    <location>
        <begin position="54"/>
        <end position="72"/>
    </location>
</feature>
<dbReference type="AlphaFoldDB" id="A0A3A3A1Y8"/>
<accession>A0A3A3A1Y8</accession>
<keyword evidence="3" id="KW-1185">Reference proteome</keyword>
<dbReference type="OrthoDB" id="4361504at2759"/>
<dbReference type="PROSITE" id="PS51257">
    <property type="entry name" value="PROKAR_LIPOPROTEIN"/>
    <property type="match status" value="1"/>
</dbReference>
<dbReference type="EMBL" id="MVGC01000092">
    <property type="protein sequence ID" value="RJE24145.1"/>
    <property type="molecule type" value="Genomic_DNA"/>
</dbReference>
<organism evidence="2 3">
    <name type="scientific">Aspergillus sclerotialis</name>
    <dbReference type="NCBI Taxonomy" id="2070753"/>
    <lineage>
        <taxon>Eukaryota</taxon>
        <taxon>Fungi</taxon>
        <taxon>Dikarya</taxon>
        <taxon>Ascomycota</taxon>
        <taxon>Pezizomycotina</taxon>
        <taxon>Eurotiomycetes</taxon>
        <taxon>Eurotiomycetidae</taxon>
        <taxon>Eurotiales</taxon>
        <taxon>Aspergillaceae</taxon>
        <taxon>Aspergillus</taxon>
        <taxon>Aspergillus subgen. Polypaecilum</taxon>
    </lineage>
</organism>
<evidence type="ECO:0008006" key="4">
    <source>
        <dbReference type="Google" id="ProtNLM"/>
    </source>
</evidence>
<protein>
    <recommendedName>
        <fullName evidence="4">MARVEL domain-containing protein</fullName>
    </recommendedName>
</protein>
<keyword evidence="1" id="KW-0472">Membrane</keyword>
<keyword evidence="1" id="KW-0812">Transmembrane</keyword>
<gene>
    <name evidence="2" type="ORF">PHISCL_03519</name>
</gene>
<reference evidence="3" key="1">
    <citation type="submission" date="2017-02" db="EMBL/GenBank/DDBJ databases">
        <authorList>
            <person name="Tafer H."/>
            <person name="Lopandic K."/>
        </authorList>
    </citation>
    <scope>NUCLEOTIDE SEQUENCE [LARGE SCALE GENOMIC DNA]</scope>
    <source>
        <strain evidence="3">CBS 366.77</strain>
    </source>
</reference>